<proteinExistence type="predicted"/>
<comment type="caution">
    <text evidence="3">The sequence shown here is derived from an EMBL/GenBank/DDBJ whole genome shotgun (WGS) entry which is preliminary data.</text>
</comment>
<dbReference type="EMBL" id="CAUYUJ010016041">
    <property type="protein sequence ID" value="CAK0861103.1"/>
    <property type="molecule type" value="Genomic_DNA"/>
</dbReference>
<dbReference type="Gene3D" id="3.40.50.300">
    <property type="entry name" value="P-loop containing nucleotide triphosphate hydrolases"/>
    <property type="match status" value="1"/>
</dbReference>
<dbReference type="CDD" id="cd03112">
    <property type="entry name" value="CobW-like"/>
    <property type="match status" value="1"/>
</dbReference>
<feature type="domain" description="CobW/HypB/UreG nucleotide-binding" evidence="2">
    <location>
        <begin position="133"/>
        <end position="250"/>
    </location>
</feature>
<evidence type="ECO:0000259" key="2">
    <source>
        <dbReference type="Pfam" id="PF02492"/>
    </source>
</evidence>
<dbReference type="Proteomes" id="UP001189429">
    <property type="component" value="Unassembled WGS sequence"/>
</dbReference>
<evidence type="ECO:0000313" key="4">
    <source>
        <dbReference type="Proteomes" id="UP001189429"/>
    </source>
</evidence>
<dbReference type="PANTHER" id="PTHR13748:SF70">
    <property type="entry name" value="COBW_HYPB_UREG NUCLEOTIDE-BINDING DOMAIN-CONTAINING PROTEIN"/>
    <property type="match status" value="1"/>
</dbReference>
<dbReference type="SUPFAM" id="SSF52540">
    <property type="entry name" value="P-loop containing nucleoside triphosphate hydrolases"/>
    <property type="match status" value="1"/>
</dbReference>
<dbReference type="PANTHER" id="PTHR13748">
    <property type="entry name" value="COBW-RELATED"/>
    <property type="match status" value="1"/>
</dbReference>
<dbReference type="InterPro" id="IPR051316">
    <property type="entry name" value="Zinc-reg_GTPase_activator"/>
</dbReference>
<feature type="region of interest" description="Disordered" evidence="1">
    <location>
        <begin position="107"/>
        <end position="127"/>
    </location>
</feature>
<reference evidence="3" key="1">
    <citation type="submission" date="2023-10" db="EMBL/GenBank/DDBJ databases">
        <authorList>
            <person name="Chen Y."/>
            <person name="Shah S."/>
            <person name="Dougan E. K."/>
            <person name="Thang M."/>
            <person name="Chan C."/>
        </authorList>
    </citation>
    <scope>NUCLEOTIDE SEQUENCE [LARGE SCALE GENOMIC DNA]</scope>
</reference>
<evidence type="ECO:0000256" key="1">
    <source>
        <dbReference type="SAM" id="MobiDB-lite"/>
    </source>
</evidence>
<feature type="region of interest" description="Disordered" evidence="1">
    <location>
        <begin position="401"/>
        <end position="429"/>
    </location>
</feature>
<name>A0ABN9UMG1_9DINO</name>
<organism evidence="3 4">
    <name type="scientific">Prorocentrum cordatum</name>
    <dbReference type="NCBI Taxonomy" id="2364126"/>
    <lineage>
        <taxon>Eukaryota</taxon>
        <taxon>Sar</taxon>
        <taxon>Alveolata</taxon>
        <taxon>Dinophyceae</taxon>
        <taxon>Prorocentrales</taxon>
        <taxon>Prorocentraceae</taxon>
        <taxon>Prorocentrum</taxon>
    </lineage>
</organism>
<evidence type="ECO:0000313" key="3">
    <source>
        <dbReference type="EMBL" id="CAK0861103.1"/>
    </source>
</evidence>
<dbReference type="InterPro" id="IPR027417">
    <property type="entry name" value="P-loop_NTPase"/>
</dbReference>
<sequence>MAEGWEELLKAAEQALREDPPKFFDGVQHINTAMETFAKDVLEDETGRVTKEPADFLRDLAPGLQAAQKDALRRMFEVRGDVITGLGAHKRAAVDYQCAADLSEPQDQASVLNKRSRAEQAAKGPRTATDKVPVTVITGFLGSGKTTLLNRILKDQHGKRIGIIENEFGEVGIDDGLIDSRMTTEENIVEMNNGCICCTVRGDLIAGLKKFVKSSQKSGKLLDAVIIETTGLADPAPVAQTFFADEFVQQKMCPYDFQMDEDCAIHAKIKYDEQVRRSITYRARRRMARGVGVASGLEVIEERRPVVYCDRGAVWEFAPGPGGLKACVEGETSRAQRSSAPWAAAAAPVEVAALSLQRAGWKLDSRVALATDQGARLGARVQADGQDHACFVERYLAKRQASPPWAPPAGSPASPDHGPPEDFGGTGVE</sequence>
<dbReference type="Pfam" id="PF02492">
    <property type="entry name" value="cobW"/>
    <property type="match status" value="1"/>
</dbReference>
<keyword evidence="4" id="KW-1185">Reference proteome</keyword>
<dbReference type="InterPro" id="IPR003495">
    <property type="entry name" value="CobW/HypB/UreG_nucleotide-bd"/>
</dbReference>
<gene>
    <name evidence="3" type="ORF">PCOR1329_LOCUS49871</name>
</gene>
<accession>A0ABN9UMG1</accession>
<protein>
    <recommendedName>
        <fullName evidence="2">CobW/HypB/UreG nucleotide-binding domain-containing protein</fullName>
    </recommendedName>
</protein>